<organism evidence="2 3">
    <name type="scientific">Rhodocollybia butyracea</name>
    <dbReference type="NCBI Taxonomy" id="206335"/>
    <lineage>
        <taxon>Eukaryota</taxon>
        <taxon>Fungi</taxon>
        <taxon>Dikarya</taxon>
        <taxon>Basidiomycota</taxon>
        <taxon>Agaricomycotina</taxon>
        <taxon>Agaricomycetes</taxon>
        <taxon>Agaricomycetidae</taxon>
        <taxon>Agaricales</taxon>
        <taxon>Marasmiineae</taxon>
        <taxon>Omphalotaceae</taxon>
        <taxon>Rhodocollybia</taxon>
    </lineage>
</organism>
<name>A0A9P5TYQ9_9AGAR</name>
<dbReference type="EMBL" id="JADNRY010000360">
    <property type="protein sequence ID" value="KAF9058638.1"/>
    <property type="molecule type" value="Genomic_DNA"/>
</dbReference>
<feature type="compositionally biased region" description="Acidic residues" evidence="1">
    <location>
        <begin position="108"/>
        <end position="128"/>
    </location>
</feature>
<protein>
    <submittedName>
        <fullName evidence="2">Uncharacterized protein</fullName>
    </submittedName>
</protein>
<dbReference type="Proteomes" id="UP000772434">
    <property type="component" value="Unassembled WGS sequence"/>
</dbReference>
<feature type="compositionally biased region" description="Basic and acidic residues" evidence="1">
    <location>
        <begin position="53"/>
        <end position="62"/>
    </location>
</feature>
<evidence type="ECO:0000313" key="3">
    <source>
        <dbReference type="Proteomes" id="UP000772434"/>
    </source>
</evidence>
<feature type="region of interest" description="Disordered" evidence="1">
    <location>
        <begin position="24"/>
        <end position="128"/>
    </location>
</feature>
<dbReference type="OrthoDB" id="3068859at2759"/>
<reference evidence="2" key="1">
    <citation type="submission" date="2020-11" db="EMBL/GenBank/DDBJ databases">
        <authorList>
            <consortium name="DOE Joint Genome Institute"/>
            <person name="Ahrendt S."/>
            <person name="Riley R."/>
            <person name="Andreopoulos W."/>
            <person name="Labutti K."/>
            <person name="Pangilinan J."/>
            <person name="Ruiz-Duenas F.J."/>
            <person name="Barrasa J.M."/>
            <person name="Sanchez-Garcia M."/>
            <person name="Camarero S."/>
            <person name="Miyauchi S."/>
            <person name="Serrano A."/>
            <person name="Linde D."/>
            <person name="Babiker R."/>
            <person name="Drula E."/>
            <person name="Ayuso-Fernandez I."/>
            <person name="Pacheco R."/>
            <person name="Padilla G."/>
            <person name="Ferreira P."/>
            <person name="Barriuso J."/>
            <person name="Kellner H."/>
            <person name="Castanera R."/>
            <person name="Alfaro M."/>
            <person name="Ramirez L."/>
            <person name="Pisabarro A.G."/>
            <person name="Kuo A."/>
            <person name="Tritt A."/>
            <person name="Lipzen A."/>
            <person name="He G."/>
            <person name="Yan M."/>
            <person name="Ng V."/>
            <person name="Cullen D."/>
            <person name="Martin F."/>
            <person name="Rosso M.-N."/>
            <person name="Henrissat B."/>
            <person name="Hibbett D."/>
            <person name="Martinez A.T."/>
            <person name="Grigoriev I.V."/>
        </authorList>
    </citation>
    <scope>NUCLEOTIDE SEQUENCE</scope>
    <source>
        <strain evidence="2">AH 40177</strain>
    </source>
</reference>
<dbReference type="AlphaFoldDB" id="A0A9P5TYQ9"/>
<comment type="caution">
    <text evidence="2">The sequence shown here is derived from an EMBL/GenBank/DDBJ whole genome shotgun (WGS) entry which is preliminary data.</text>
</comment>
<feature type="compositionally biased region" description="Acidic residues" evidence="1">
    <location>
        <begin position="66"/>
        <end position="80"/>
    </location>
</feature>
<sequence length="128" mass="14602">MDFIRIQEMLVSFVDRDMFMRYRGGGIGHVDIAPENQPQTLETEVGPPENDEGWEKERHRDTSTAMDDDSDRASSEEDDFRSEAGDTNSESGDRTWLLNYLTDNLDYQSEDSEDGSGFEDNDDGFDSQ</sequence>
<gene>
    <name evidence="2" type="ORF">BDP27DRAFT_1432439</name>
</gene>
<accession>A0A9P5TYQ9</accession>
<evidence type="ECO:0000256" key="1">
    <source>
        <dbReference type="SAM" id="MobiDB-lite"/>
    </source>
</evidence>
<keyword evidence="3" id="KW-1185">Reference proteome</keyword>
<evidence type="ECO:0000313" key="2">
    <source>
        <dbReference type="EMBL" id="KAF9058638.1"/>
    </source>
</evidence>
<proteinExistence type="predicted"/>